<dbReference type="RefSeq" id="WP_005220247.1">
    <property type="nucleotide sequence ID" value="NZ_CP007031.1"/>
</dbReference>
<dbReference type="KEGG" id="mpur:MARPU_04565"/>
<dbReference type="PANTHER" id="PTHR39328:SF1">
    <property type="entry name" value="BLL2871 PROTEIN"/>
    <property type="match status" value="1"/>
</dbReference>
<evidence type="ECO:0000313" key="2">
    <source>
        <dbReference type="Proteomes" id="UP000005275"/>
    </source>
</evidence>
<dbReference type="Gene3D" id="3.60.20.10">
    <property type="entry name" value="Glutamine Phosphoribosylpyrophosphate, subunit 1, domain 1"/>
    <property type="match status" value="1"/>
</dbReference>
<reference evidence="1 2" key="1">
    <citation type="submission" date="2013-12" db="EMBL/GenBank/DDBJ databases">
        <authorList>
            <consortium name="DOE Joint Genome Institute"/>
            <person name="Bryant D.A."/>
            <person name="Huntemann M."/>
            <person name="Han J."/>
            <person name="Chen A."/>
            <person name="Kyrpides N."/>
            <person name="Mavromatis K."/>
            <person name="Markowitz V."/>
            <person name="Palaniappan K."/>
            <person name="Ivanova N."/>
            <person name="Schaumberg A."/>
            <person name="Pati A."/>
            <person name="Liolios K."/>
            <person name="Nordberg H.P."/>
            <person name="Cantor M.N."/>
            <person name="Hua S.X."/>
            <person name="Woyke T."/>
        </authorList>
    </citation>
    <scope>NUCLEOTIDE SEQUENCE [LARGE SCALE GENOMIC DNA]</scope>
    <source>
        <strain evidence="1 2">984</strain>
    </source>
</reference>
<protein>
    <submittedName>
        <fullName evidence="1">Major pilin protein fimA</fullName>
    </submittedName>
</protein>
<dbReference type="InterPro" id="IPR010430">
    <property type="entry name" value="DUF1028"/>
</dbReference>
<dbReference type="OrthoDB" id="9790012at2"/>
<name>W0E1Z5_MARPU</name>
<dbReference type="EMBL" id="CP007031">
    <property type="protein sequence ID" value="AHF03234.1"/>
    <property type="molecule type" value="Genomic_DNA"/>
</dbReference>
<evidence type="ECO:0000313" key="1">
    <source>
        <dbReference type="EMBL" id="AHF03234.1"/>
    </source>
</evidence>
<dbReference type="eggNOG" id="COG3342">
    <property type="taxonomic scope" value="Bacteria"/>
</dbReference>
<dbReference type="AlphaFoldDB" id="W0E1Z5"/>
<organism evidence="1 2">
    <name type="scientific">Marichromatium purpuratum 984</name>
    <dbReference type="NCBI Taxonomy" id="765910"/>
    <lineage>
        <taxon>Bacteria</taxon>
        <taxon>Pseudomonadati</taxon>
        <taxon>Pseudomonadota</taxon>
        <taxon>Gammaproteobacteria</taxon>
        <taxon>Chromatiales</taxon>
        <taxon>Chromatiaceae</taxon>
        <taxon>Marichromatium</taxon>
    </lineage>
</organism>
<proteinExistence type="predicted"/>
<dbReference type="SUPFAM" id="SSF56235">
    <property type="entry name" value="N-terminal nucleophile aminohydrolases (Ntn hydrolases)"/>
    <property type="match status" value="1"/>
</dbReference>
<accession>W0E1Z5</accession>
<dbReference type="Proteomes" id="UP000005275">
    <property type="component" value="Chromosome"/>
</dbReference>
<dbReference type="InterPro" id="IPR029055">
    <property type="entry name" value="Ntn_hydrolases_N"/>
</dbReference>
<dbReference type="HOGENOM" id="CLU_068244_0_0_6"/>
<sequence>MARFLPAPARAGLSLVSLMLGLGIALPTEATFSIVARDPATATLGVAVQSKYFGVGTVVPHARAGVGALATQARGSLEHGRRGLALLAEGVGPTETLRRLLADDPLRAERQLGIITPQGTPLTHSGDQTLPWSGGRTGMHYAVQGNLLAGPEVVAAMAAAFESTPGALSSRLVAALAAGQAAGGDQRGRQSAALLVVRAGAGYQGESDRLVDLRVDDHPAPIRELGRLLDIRLAQLALARCQALLGAGEATTAEDLARAHAEALRATRLDPRNDNAWLTLAMLETARGAPAAAAAAGRHALLLNPLLKRRLDAAGGEHGLPPTLLQRLLENPGFHDLWSALPSPEESAR</sequence>
<dbReference type="Pfam" id="PF06267">
    <property type="entry name" value="DUF1028"/>
    <property type="match status" value="1"/>
</dbReference>
<dbReference type="PANTHER" id="PTHR39328">
    <property type="entry name" value="BLL2871 PROTEIN"/>
    <property type="match status" value="1"/>
</dbReference>
<dbReference type="Gene3D" id="1.25.40.10">
    <property type="entry name" value="Tetratricopeptide repeat domain"/>
    <property type="match status" value="1"/>
</dbReference>
<dbReference type="STRING" id="765910.MARPU_04565"/>
<keyword evidence="2" id="KW-1185">Reference proteome</keyword>
<dbReference type="InterPro" id="IPR011990">
    <property type="entry name" value="TPR-like_helical_dom_sf"/>
</dbReference>
<gene>
    <name evidence="1" type="ORF">MARPU_04565</name>
</gene>